<sequence>MANRECREADCAHWLGKNLGCKYPDLDGCRISPSNCPEYISREDYQEQEEFYE</sequence>
<dbReference type="EMBL" id="CACRTG010000021">
    <property type="protein sequence ID" value="VYT22807.1"/>
    <property type="molecule type" value="Genomic_DNA"/>
</dbReference>
<gene>
    <name evidence="1" type="ORF">CNLFYP112_02363</name>
</gene>
<organism evidence="1">
    <name type="scientific">[Clostridium] nexile</name>
    <dbReference type="NCBI Taxonomy" id="29361"/>
    <lineage>
        <taxon>Bacteria</taxon>
        <taxon>Bacillati</taxon>
        <taxon>Bacillota</taxon>
        <taxon>Clostridia</taxon>
        <taxon>Lachnospirales</taxon>
        <taxon>Lachnospiraceae</taxon>
        <taxon>Tyzzerella</taxon>
    </lineage>
</organism>
<protein>
    <submittedName>
        <fullName evidence="1">Uncharacterized protein</fullName>
    </submittedName>
</protein>
<reference evidence="1" key="1">
    <citation type="submission" date="2019-11" db="EMBL/GenBank/DDBJ databases">
        <authorList>
            <person name="Feng L."/>
        </authorList>
    </citation>
    <scope>NUCLEOTIDE SEQUENCE</scope>
    <source>
        <strain evidence="1">CnexileLFYP112</strain>
    </source>
</reference>
<proteinExistence type="predicted"/>
<name>A0A6N2UZR3_9FIRM</name>
<dbReference type="AlphaFoldDB" id="A0A6N2UZR3"/>
<accession>A0A6N2UZR3</accession>
<evidence type="ECO:0000313" key="1">
    <source>
        <dbReference type="EMBL" id="VYT22807.1"/>
    </source>
</evidence>